<dbReference type="PANTHER" id="PTHR45947:SF15">
    <property type="entry name" value="TEICHURONIC ACID BIOSYNTHESIS GLYCOSYLTRANSFERASE TUAC-RELATED"/>
    <property type="match status" value="1"/>
</dbReference>
<evidence type="ECO:0000313" key="2">
    <source>
        <dbReference type="EMBL" id="SDQ73773.1"/>
    </source>
</evidence>
<dbReference type="OrthoDB" id="9768937at2"/>
<dbReference type="GO" id="GO:0016757">
    <property type="term" value="F:glycosyltransferase activity"/>
    <property type="evidence" value="ECO:0007669"/>
    <property type="project" value="InterPro"/>
</dbReference>
<dbReference type="Gene3D" id="3.40.50.2000">
    <property type="entry name" value="Glycogen Phosphorylase B"/>
    <property type="match status" value="2"/>
</dbReference>
<reference evidence="3" key="1">
    <citation type="submission" date="2016-10" db="EMBL/GenBank/DDBJ databases">
        <authorList>
            <person name="Varghese N."/>
            <person name="Submissions S."/>
        </authorList>
    </citation>
    <scope>NUCLEOTIDE SEQUENCE [LARGE SCALE GENOMIC DNA]</scope>
    <source>
        <strain evidence="3">BS3775</strain>
    </source>
</reference>
<keyword evidence="3" id="KW-1185">Reference proteome</keyword>
<dbReference type="InterPro" id="IPR001296">
    <property type="entry name" value="Glyco_trans_1"/>
</dbReference>
<proteinExistence type="predicted"/>
<dbReference type="AlphaFoldDB" id="A0A1H1DBF4"/>
<dbReference type="Proteomes" id="UP000199570">
    <property type="component" value="Unassembled WGS sequence"/>
</dbReference>
<dbReference type="SUPFAM" id="SSF53756">
    <property type="entry name" value="UDP-Glycosyltransferase/glycogen phosphorylase"/>
    <property type="match status" value="1"/>
</dbReference>
<feature type="domain" description="Glycosyl transferase family 1" evidence="1">
    <location>
        <begin position="223"/>
        <end position="379"/>
    </location>
</feature>
<dbReference type="Pfam" id="PF00534">
    <property type="entry name" value="Glycos_transf_1"/>
    <property type="match status" value="1"/>
</dbReference>
<organism evidence="2 3">
    <name type="scientific">Pseudomonas moorei</name>
    <dbReference type="NCBI Taxonomy" id="395599"/>
    <lineage>
        <taxon>Bacteria</taxon>
        <taxon>Pseudomonadati</taxon>
        <taxon>Pseudomonadota</taxon>
        <taxon>Gammaproteobacteria</taxon>
        <taxon>Pseudomonadales</taxon>
        <taxon>Pseudomonadaceae</taxon>
        <taxon>Pseudomonas</taxon>
    </lineage>
</organism>
<dbReference type="PANTHER" id="PTHR45947">
    <property type="entry name" value="SULFOQUINOVOSYL TRANSFERASE SQD2"/>
    <property type="match status" value="1"/>
</dbReference>
<accession>A0A1H1DBF4</accession>
<gene>
    <name evidence="2" type="ORF">SAMN04490195_1646</name>
</gene>
<dbReference type="EMBL" id="FNKJ01000003">
    <property type="protein sequence ID" value="SDQ73773.1"/>
    <property type="molecule type" value="Genomic_DNA"/>
</dbReference>
<protein>
    <submittedName>
        <fullName evidence="2">Glycosyltransferase involved in cell wall bisynthesis</fullName>
    </submittedName>
</protein>
<keyword evidence="2" id="KW-0808">Transferase</keyword>
<dbReference type="InterPro" id="IPR050194">
    <property type="entry name" value="Glycosyltransferase_grp1"/>
</dbReference>
<dbReference type="RefSeq" id="WP_090319823.1">
    <property type="nucleotide sequence ID" value="NZ_FNKJ01000003.1"/>
</dbReference>
<sequence>MRIAYFINQYPKVSHSFIRREILALERQGFVVQRVALRGWDADELVDAEDVSERDKTRYVLQDGVKGLLSPVLQVLRAEPRRFFSALWLALRMSRRADRAWPYHLVYLFEACRLHTWLQDSDAGHVHAHFGTNSTEVVMLANALGGPSYSFTVHGPEEFDKPQFIHLGEKVRRSAFVAAISAYGRSQLFRWVDHAHWPKVKVVHCGLEQAFHNVPAVAVPSAPRLVCVGRLCEQKGQLLLLEAARILAAQGMAFELVLAGDGEMRGQIEALITQYGLQAQVRITGWISSEQVRAEILAARAMVLPSFAEGLPVVIMEAMALRRPVLTTYVAGIPELVHQGENGWLFPAGDVDELAAALADCLAQPVEVLQRMGEAAYQRVLERHDIDTEAAKLAALFRAHA</sequence>
<evidence type="ECO:0000259" key="1">
    <source>
        <dbReference type="Pfam" id="PF00534"/>
    </source>
</evidence>
<evidence type="ECO:0000313" key="3">
    <source>
        <dbReference type="Proteomes" id="UP000199570"/>
    </source>
</evidence>
<name>A0A1H1DBF4_9PSED</name>